<reference evidence="2 3" key="1">
    <citation type="journal article" date="2004" name="Int. J. Syst. Evol. Microbiol.">
        <title>Kaistella koreensis gen. nov., sp. nov., a novel member of the Chryseobacterium-Bergeyella-Riemerella branch.</title>
        <authorList>
            <person name="Kim M.K."/>
            <person name="Im W.T."/>
            <person name="Shin Y.K."/>
            <person name="Lim J.H."/>
            <person name="Kim S.H."/>
            <person name="Lee B.C."/>
            <person name="Park M.Y."/>
            <person name="Lee K.Y."/>
            <person name="Lee S.T."/>
        </authorList>
    </citation>
    <scope>NUCLEOTIDE SEQUENCE [LARGE SCALE GENOMIC DNA]</scope>
    <source>
        <strain evidence="2 3">CCUG 49689</strain>
    </source>
</reference>
<comment type="caution">
    <text evidence="2">The sequence shown here is derived from an EMBL/GenBank/DDBJ whole genome shotgun (WGS) entry which is preliminary data.</text>
</comment>
<protein>
    <submittedName>
        <fullName evidence="2">Beta-carotene 15,15'-monooxygenase</fullName>
    </submittedName>
</protein>
<sequence>MKNYQLILLTTALFITLFYGESMGLNFGILAIGYALLTLYKTHEKYRNRNFLILFITTVLSGVAFAWYGDFISFLAVFVSAILLAFKSKSRDLKSLLAMPVFVVNLITFPYRFFKFEQWLPMRKSSVNFQKLISVVLIPAFFIIMFFAIYSAGSKHFAQIFTDFHFEFNFWEFFALGCLGFFIAFNYWNFKIDRYVFGWNHDLKNDFLNEDKNLKSTYSFLDLDAERMSGVVSLFALNVLLLVFIITFNYEQFVEIPKSPNKLSEETHNRVNAVIFSILMAIGMIIFYFKGSFNFDKNAKSLKILAKTWIVLNVVLVLSAFLKNAEYVISYGLTYKRLGVYAFLILSVIGLILTFIKVQKQKTNAFLFNQMFWYFYGVILVCSFVNWGGIITSHNMERKDFAVNFHRVSIHFSERQLLKYASEKGDEKLRDEILKEAKSKQAKSFLSKVIYDETIK</sequence>
<accession>A0A0J7IVN3</accession>
<feature type="transmembrane region" description="Helical" evidence="1">
    <location>
        <begin position="338"/>
        <end position="359"/>
    </location>
</feature>
<dbReference type="OrthoDB" id="627992at2"/>
<dbReference type="InterPro" id="IPR025291">
    <property type="entry name" value="DUF4153"/>
</dbReference>
<keyword evidence="1" id="KW-0472">Membrane</keyword>
<dbReference type="RefSeq" id="WP_048500436.1">
    <property type="nucleotide sequence ID" value="NZ_LFNG01000021.1"/>
</dbReference>
<dbReference type="STRING" id="1304281.ACM44_12770"/>
<keyword evidence="1" id="KW-1133">Transmembrane helix</keyword>
<feature type="transmembrane region" description="Helical" evidence="1">
    <location>
        <begin position="309"/>
        <end position="326"/>
    </location>
</feature>
<feature type="transmembrane region" description="Helical" evidence="1">
    <location>
        <begin position="271"/>
        <end position="289"/>
    </location>
</feature>
<feature type="transmembrane region" description="Helical" evidence="1">
    <location>
        <begin position="228"/>
        <end position="250"/>
    </location>
</feature>
<dbReference type="PATRIC" id="fig|1304281.5.peg.2752"/>
<feature type="transmembrane region" description="Helical" evidence="1">
    <location>
        <begin position="51"/>
        <end position="84"/>
    </location>
</feature>
<keyword evidence="2" id="KW-0560">Oxidoreductase</keyword>
<keyword evidence="2" id="KW-0503">Monooxygenase</keyword>
<dbReference type="Proteomes" id="UP000035900">
    <property type="component" value="Unassembled WGS sequence"/>
</dbReference>
<organism evidence="2 3">
    <name type="scientific">Chryseobacterium koreense CCUG 49689</name>
    <dbReference type="NCBI Taxonomy" id="1304281"/>
    <lineage>
        <taxon>Bacteria</taxon>
        <taxon>Pseudomonadati</taxon>
        <taxon>Bacteroidota</taxon>
        <taxon>Flavobacteriia</taxon>
        <taxon>Flavobacteriales</taxon>
        <taxon>Weeksellaceae</taxon>
        <taxon>Chryseobacterium group</taxon>
        <taxon>Chryseobacterium</taxon>
    </lineage>
</organism>
<dbReference type="Pfam" id="PF13687">
    <property type="entry name" value="DUF4153"/>
    <property type="match status" value="1"/>
</dbReference>
<gene>
    <name evidence="2" type="ORF">ACM44_12770</name>
</gene>
<evidence type="ECO:0000256" key="1">
    <source>
        <dbReference type="SAM" id="Phobius"/>
    </source>
</evidence>
<name>A0A0J7IVN3_9FLAO</name>
<keyword evidence="1" id="KW-0812">Transmembrane</keyword>
<proteinExistence type="predicted"/>
<feature type="transmembrane region" description="Helical" evidence="1">
    <location>
        <begin position="170"/>
        <end position="188"/>
    </location>
</feature>
<dbReference type="GO" id="GO:0004497">
    <property type="term" value="F:monooxygenase activity"/>
    <property type="evidence" value="ECO:0007669"/>
    <property type="project" value="UniProtKB-KW"/>
</dbReference>
<feature type="transmembrane region" description="Helical" evidence="1">
    <location>
        <begin position="371"/>
        <end position="391"/>
    </location>
</feature>
<evidence type="ECO:0000313" key="3">
    <source>
        <dbReference type="Proteomes" id="UP000035900"/>
    </source>
</evidence>
<dbReference type="AlphaFoldDB" id="A0A0J7IVN3"/>
<feature type="transmembrane region" description="Helical" evidence="1">
    <location>
        <begin position="96"/>
        <end position="113"/>
    </location>
</feature>
<dbReference type="EMBL" id="LFNG01000021">
    <property type="protein sequence ID" value="KMQ70358.1"/>
    <property type="molecule type" value="Genomic_DNA"/>
</dbReference>
<feature type="transmembrane region" description="Helical" evidence="1">
    <location>
        <begin position="133"/>
        <end position="150"/>
    </location>
</feature>
<keyword evidence="3" id="KW-1185">Reference proteome</keyword>
<evidence type="ECO:0000313" key="2">
    <source>
        <dbReference type="EMBL" id="KMQ70358.1"/>
    </source>
</evidence>